<evidence type="ECO:0000313" key="5">
    <source>
        <dbReference type="Proteomes" id="UP000635071"/>
    </source>
</evidence>
<feature type="domain" description="Trimeric autotransporter adhesin YadA-like stalk" evidence="3">
    <location>
        <begin position="149"/>
        <end position="174"/>
    </location>
</feature>
<dbReference type="InterPro" id="IPR045584">
    <property type="entry name" value="Pilin-like"/>
</dbReference>
<organism evidence="4 5">
    <name type="scientific">Sandarakinorhabdus glacialis</name>
    <dbReference type="NCBI Taxonomy" id="1614636"/>
    <lineage>
        <taxon>Bacteria</taxon>
        <taxon>Pseudomonadati</taxon>
        <taxon>Pseudomonadota</taxon>
        <taxon>Alphaproteobacteria</taxon>
        <taxon>Sphingomonadales</taxon>
        <taxon>Sphingosinicellaceae</taxon>
        <taxon>Sandarakinorhabdus</taxon>
    </lineage>
</organism>
<dbReference type="InterPro" id="IPR008635">
    <property type="entry name" value="Coiled_stalk_dom"/>
</dbReference>
<dbReference type="GO" id="GO:0019867">
    <property type="term" value="C:outer membrane"/>
    <property type="evidence" value="ECO:0007669"/>
    <property type="project" value="InterPro"/>
</dbReference>
<comment type="caution">
    <text evidence="4">The sequence shown here is derived from an EMBL/GenBank/DDBJ whole genome shotgun (WGS) entry which is preliminary data.</text>
</comment>
<dbReference type="RefSeq" id="WP_188762046.1">
    <property type="nucleotide sequence ID" value="NZ_BMJM01000003.1"/>
</dbReference>
<dbReference type="Gene3D" id="2.150.10.10">
    <property type="entry name" value="Serralysin-like metalloprotease, C-terminal"/>
    <property type="match status" value="2"/>
</dbReference>
<evidence type="ECO:0000256" key="2">
    <source>
        <dbReference type="ARBA" id="ARBA00022927"/>
    </source>
</evidence>
<dbReference type="SUPFAM" id="SSF101967">
    <property type="entry name" value="Adhesin YadA, collagen-binding domain"/>
    <property type="match status" value="1"/>
</dbReference>
<dbReference type="Pfam" id="PF05662">
    <property type="entry name" value="YadA_stalk"/>
    <property type="match status" value="2"/>
</dbReference>
<sequence length="276" mass="26071">MAAATGGTVVDVTGTGGARTVTGVADGLVAAASRDAVNGSQLATTNAAVVNLSTLVVSQGLGFVSSNNAGALGPVASGANASAGGAGAVASGSQSLAMGNGSAAVAANTVAVGAGAVSTGTNSVALGAGSRDDGATNVVSVGSAFATRRITNVAPGTSASDAANVGQLQSGLTAGLAASNAYTDSRISALGFDLRNVERDARKGTAAAVAIGYAPMPSAPGRTSYTLNGSTFRGEQAIGGSVAHRFGTAQPFALTAGFAFAGEGNNAARVGVAGEF</sequence>
<evidence type="ECO:0000259" key="3">
    <source>
        <dbReference type="Pfam" id="PF05662"/>
    </source>
</evidence>
<keyword evidence="1" id="KW-0813">Transport</keyword>
<dbReference type="AlphaFoldDB" id="A0A917E5R4"/>
<dbReference type="EMBL" id="BMJM01000003">
    <property type="protein sequence ID" value="GGE07422.1"/>
    <property type="molecule type" value="Genomic_DNA"/>
</dbReference>
<evidence type="ECO:0000313" key="4">
    <source>
        <dbReference type="EMBL" id="GGE07422.1"/>
    </source>
</evidence>
<dbReference type="Gene3D" id="3.30.1300.30">
    <property type="entry name" value="GSPII I/J protein-like"/>
    <property type="match status" value="1"/>
</dbReference>
<dbReference type="Proteomes" id="UP000635071">
    <property type="component" value="Unassembled WGS sequence"/>
</dbReference>
<accession>A0A917E5R4</accession>
<feature type="domain" description="Trimeric autotransporter adhesin YadA-like stalk" evidence="3">
    <location>
        <begin position="21"/>
        <end position="54"/>
    </location>
</feature>
<dbReference type="SUPFAM" id="SSF54523">
    <property type="entry name" value="Pili subunits"/>
    <property type="match status" value="1"/>
</dbReference>
<keyword evidence="5" id="KW-1185">Reference proteome</keyword>
<reference evidence="4" key="1">
    <citation type="journal article" date="2014" name="Int. J. Syst. Evol. Microbiol.">
        <title>Complete genome sequence of Corynebacterium casei LMG S-19264T (=DSM 44701T), isolated from a smear-ripened cheese.</title>
        <authorList>
            <consortium name="US DOE Joint Genome Institute (JGI-PGF)"/>
            <person name="Walter F."/>
            <person name="Albersmeier A."/>
            <person name="Kalinowski J."/>
            <person name="Ruckert C."/>
        </authorList>
    </citation>
    <scope>NUCLEOTIDE SEQUENCE</scope>
    <source>
        <strain evidence="4">CGMCC 1.15519</strain>
    </source>
</reference>
<keyword evidence="2" id="KW-0653">Protein transport</keyword>
<dbReference type="InterPro" id="IPR011049">
    <property type="entry name" value="Serralysin-like_metalloprot_C"/>
</dbReference>
<proteinExistence type="predicted"/>
<evidence type="ECO:0000256" key="1">
    <source>
        <dbReference type="ARBA" id="ARBA00022448"/>
    </source>
</evidence>
<protein>
    <recommendedName>
        <fullName evidence="3">Trimeric autotransporter adhesin YadA-like stalk domain-containing protein</fullName>
    </recommendedName>
</protein>
<dbReference type="GO" id="GO:0015031">
    <property type="term" value="P:protein transport"/>
    <property type="evidence" value="ECO:0007669"/>
    <property type="project" value="UniProtKB-KW"/>
</dbReference>
<gene>
    <name evidence="4" type="ORF">GCM10011529_12300</name>
</gene>
<reference evidence="4" key="2">
    <citation type="submission" date="2020-09" db="EMBL/GenBank/DDBJ databases">
        <authorList>
            <person name="Sun Q."/>
            <person name="Zhou Y."/>
        </authorList>
    </citation>
    <scope>NUCLEOTIDE SEQUENCE</scope>
    <source>
        <strain evidence="4">CGMCC 1.15519</strain>
    </source>
</reference>
<name>A0A917E5R4_9SPHN</name>